<dbReference type="Gene3D" id="2.40.160.180">
    <property type="entry name" value="Carbohydrate-selective porin OprB"/>
    <property type="match status" value="1"/>
</dbReference>
<keyword evidence="3" id="KW-1133">Transmembrane helix</keyword>
<feature type="transmembrane region" description="Helical" evidence="3">
    <location>
        <begin position="21"/>
        <end position="42"/>
    </location>
</feature>
<evidence type="ECO:0000313" key="4">
    <source>
        <dbReference type="EMBL" id="MDT7043763.1"/>
    </source>
</evidence>
<evidence type="ECO:0000256" key="1">
    <source>
        <dbReference type="ARBA" id="ARBA00008769"/>
    </source>
</evidence>
<reference evidence="4 5" key="1">
    <citation type="journal article" date="2023" name="ISME J.">
        <title>Cultivation and genomic characterization of novel and ubiquitous marine nitrite-oxidizing bacteria from the Nitrospirales.</title>
        <authorList>
            <person name="Mueller A.J."/>
            <person name="Daebeler A."/>
            <person name="Herbold C.W."/>
            <person name="Kirkegaard R.H."/>
            <person name="Daims H."/>
        </authorList>
    </citation>
    <scope>NUCLEOTIDE SEQUENCE [LARGE SCALE GENOMIC DNA]</scope>
    <source>
        <strain evidence="4 5">EB</strain>
    </source>
</reference>
<dbReference type="PANTHER" id="PTHR37944">
    <property type="entry name" value="PORIN B"/>
    <property type="match status" value="1"/>
</dbReference>
<dbReference type="InterPro" id="IPR007049">
    <property type="entry name" value="Carb-sel_porin_OprB"/>
</dbReference>
<dbReference type="Pfam" id="PF04966">
    <property type="entry name" value="OprB"/>
    <property type="match status" value="1"/>
</dbReference>
<comment type="caution">
    <text evidence="4">The sequence shown here is derived from an EMBL/GenBank/DDBJ whole genome shotgun (WGS) entry which is preliminary data.</text>
</comment>
<accession>A0ABU3KBR6</accession>
<proteinExistence type="inferred from homology"/>
<dbReference type="EMBL" id="JAQOUE010000002">
    <property type="protein sequence ID" value="MDT7043763.1"/>
    <property type="molecule type" value="Genomic_DNA"/>
</dbReference>
<comment type="similarity">
    <text evidence="1 2">Belongs to the OprB family.</text>
</comment>
<sequence length="477" mass="52665">MIKGDSKLSCPLSLDPQSRRYFLPHKVIGPFLCLIWLMPVWVGAETLVGMPVVEDFVHTWHSLQDQFSTKGVNFEIINTIDVLTPISGGLHRKTATAGVLDLLLTINGEKFFGLKDSTFFMYGLGIYGENPSNNVGDVQAVSSLAAPTTWKLFEVWYQQNFFNERLSILAGLYDVTSEFDVIRSSAELFLNGSFGTGAEFAASGRIGPSTFPATSLAVRGQAILNDAIAIRAVIADGVPGDPNDPNGTEIHLRSDDGIFFGTEFSYYTFPEEGIKEDGEGILSKRQFRLGFSRVGRAAPMEYQGKYAVGIWGYTTELNDLSEVNNSGNPIRRDGTYGLYGLAEQMVFHEHEDATQGLILFARAGVADPRVNRFSQYYGGGLVYRGLLRGRPTDEMGFGIAAALNGSHFERAQRQVGIRVNDVEVTVEFTYAINFTHEVLIQPNIQYVINPSTNPSIADALVLGVRLGFDLDWFEREE</sequence>
<keyword evidence="3" id="KW-0472">Membrane</keyword>
<dbReference type="Proteomes" id="UP001250932">
    <property type="component" value="Unassembled WGS sequence"/>
</dbReference>
<dbReference type="InterPro" id="IPR052932">
    <property type="entry name" value="OprB_Porin"/>
</dbReference>
<gene>
    <name evidence="4" type="ORF">PPG34_15520</name>
</gene>
<name>A0ABU3KBR6_9BACT</name>
<evidence type="ECO:0000313" key="5">
    <source>
        <dbReference type="Proteomes" id="UP001250932"/>
    </source>
</evidence>
<evidence type="ECO:0000256" key="2">
    <source>
        <dbReference type="RuleBase" id="RU363072"/>
    </source>
</evidence>
<evidence type="ECO:0000256" key="3">
    <source>
        <dbReference type="SAM" id="Phobius"/>
    </source>
</evidence>
<dbReference type="RefSeq" id="WP_313834356.1">
    <property type="nucleotide sequence ID" value="NZ_JAQOUE010000002.1"/>
</dbReference>
<protein>
    <submittedName>
        <fullName evidence="4">Carbohydrate porin</fullName>
    </submittedName>
</protein>
<keyword evidence="5" id="KW-1185">Reference proteome</keyword>
<dbReference type="PANTHER" id="PTHR37944:SF1">
    <property type="entry name" value="PORIN B"/>
    <property type="match status" value="1"/>
</dbReference>
<organism evidence="4 5">
    <name type="scientific">Candidatus Nitronereus thalassa</name>
    <dbReference type="NCBI Taxonomy" id="3020898"/>
    <lineage>
        <taxon>Bacteria</taxon>
        <taxon>Pseudomonadati</taxon>
        <taxon>Nitrospirota</taxon>
        <taxon>Nitrospiria</taxon>
        <taxon>Nitrospirales</taxon>
        <taxon>Nitrospiraceae</taxon>
        <taxon>Candidatus Nitronereus</taxon>
    </lineage>
</organism>
<keyword evidence="3" id="KW-0812">Transmembrane</keyword>
<dbReference type="InterPro" id="IPR038673">
    <property type="entry name" value="OprB_sf"/>
</dbReference>